<dbReference type="OrthoDB" id="1879366at2759"/>
<dbReference type="InterPro" id="IPR013149">
    <property type="entry name" value="ADH-like_C"/>
</dbReference>
<comment type="similarity">
    <text evidence="2">Belongs to the zinc-containing alcohol dehydrogenase family.</text>
</comment>
<evidence type="ECO:0000313" key="9">
    <source>
        <dbReference type="EMBL" id="KRZ98338.1"/>
    </source>
</evidence>
<evidence type="ECO:0000256" key="4">
    <source>
        <dbReference type="ARBA" id="ARBA00022723"/>
    </source>
</evidence>
<dbReference type="EC" id="1.1.1.1" evidence="3"/>
<sequence length="345" mass="38276">MSIPRTQVAYGFKRGLKKIQRYDNWPVSRPASGEVLIEVKAAGLCQSDLHILYAQEKHVPEEFVMGHEIAGQIVEIGKEGVPSKYKLGLRVAVSIPIFCRTCLNCRGGSDNNCLNSEGAYGLNTNGGFQKYLLVKNLNGLIPIPNGVSYEQAAITSDAVLTPFHAINRAKNDLSPTSKVLVIGTGGLGLNALQILRNYGCYIVAVDVKSETTELAKEFGASEFYQNLRESKHKEESFDICFDFCGLQDTFDTCQMYVKQRGRIMPVGLGRSKLFFKNYELARREIKVTFSFGGTSQEQEECMNWVAQGRIKPLSSVVSMSSLPEYMENLAKGKIKGRVVFEPSKL</sequence>
<dbReference type="SMART" id="SM00829">
    <property type="entry name" value="PKS_ER"/>
    <property type="match status" value="1"/>
</dbReference>
<keyword evidence="5" id="KW-0862">Zinc</keyword>
<dbReference type="InterPro" id="IPR020843">
    <property type="entry name" value="ER"/>
</dbReference>
<feature type="domain" description="Enoyl reductase (ER)" evidence="8">
    <location>
        <begin position="14"/>
        <end position="340"/>
    </location>
</feature>
<dbReference type="Proteomes" id="UP000054251">
    <property type="component" value="Unassembled WGS sequence"/>
</dbReference>
<keyword evidence="7" id="KW-0520">NAD</keyword>
<evidence type="ECO:0000256" key="6">
    <source>
        <dbReference type="ARBA" id="ARBA00023002"/>
    </source>
</evidence>
<dbReference type="PANTHER" id="PTHR42940:SF3">
    <property type="entry name" value="ALCOHOL DEHYDROGENASE 1-RELATED"/>
    <property type="match status" value="1"/>
</dbReference>
<keyword evidence="4" id="KW-0479">Metal-binding</keyword>
<evidence type="ECO:0000256" key="2">
    <source>
        <dbReference type="ARBA" id="ARBA00008072"/>
    </source>
</evidence>
<dbReference type="Gene3D" id="3.90.180.10">
    <property type="entry name" value="Medium-chain alcohol dehydrogenases, catalytic domain"/>
    <property type="match status" value="1"/>
</dbReference>
<keyword evidence="10" id="KW-1185">Reference proteome</keyword>
<evidence type="ECO:0000259" key="8">
    <source>
        <dbReference type="SMART" id="SM00829"/>
    </source>
</evidence>
<reference evidence="9 10" key="1">
    <citation type="submission" date="2015-11" db="EMBL/GenBank/DDBJ databases">
        <title>The genome of Debaryomyces fabryi.</title>
        <authorList>
            <person name="Tafer H."/>
            <person name="Lopandic K."/>
        </authorList>
    </citation>
    <scope>NUCLEOTIDE SEQUENCE [LARGE SCALE GENOMIC DNA]</scope>
    <source>
        <strain evidence="9 10">CBS 789</strain>
    </source>
</reference>
<dbReference type="InterPro" id="IPR013154">
    <property type="entry name" value="ADH-like_N"/>
</dbReference>
<evidence type="ECO:0000313" key="10">
    <source>
        <dbReference type="Proteomes" id="UP000054251"/>
    </source>
</evidence>
<dbReference type="AlphaFoldDB" id="A0A0V1PQ79"/>
<dbReference type="Pfam" id="PF00107">
    <property type="entry name" value="ADH_zinc_N"/>
    <property type="match status" value="1"/>
</dbReference>
<dbReference type="RefSeq" id="XP_015464441.1">
    <property type="nucleotide sequence ID" value="XM_015614731.1"/>
</dbReference>
<dbReference type="InterPro" id="IPR011032">
    <property type="entry name" value="GroES-like_sf"/>
</dbReference>
<evidence type="ECO:0000256" key="5">
    <source>
        <dbReference type="ARBA" id="ARBA00022833"/>
    </source>
</evidence>
<dbReference type="Gene3D" id="3.40.50.720">
    <property type="entry name" value="NAD(P)-binding Rossmann-like Domain"/>
    <property type="match status" value="1"/>
</dbReference>
<gene>
    <name evidence="9" type="ORF">AC631_05902</name>
</gene>
<keyword evidence="6" id="KW-0560">Oxidoreductase</keyword>
<protein>
    <recommendedName>
        <fullName evidence="3">alcohol dehydrogenase</fullName>
        <ecNumber evidence="3">1.1.1.1</ecNumber>
    </recommendedName>
</protein>
<dbReference type="InterPro" id="IPR036291">
    <property type="entry name" value="NAD(P)-bd_dom_sf"/>
</dbReference>
<evidence type="ECO:0000256" key="7">
    <source>
        <dbReference type="ARBA" id="ARBA00023027"/>
    </source>
</evidence>
<dbReference type="GO" id="GO:0004022">
    <property type="term" value="F:alcohol dehydrogenase (NAD+) activity"/>
    <property type="evidence" value="ECO:0007669"/>
    <property type="project" value="UniProtKB-EC"/>
</dbReference>
<evidence type="ECO:0000256" key="1">
    <source>
        <dbReference type="ARBA" id="ARBA00001947"/>
    </source>
</evidence>
<comment type="caution">
    <text evidence="9">The sequence shown here is derived from an EMBL/GenBank/DDBJ whole genome shotgun (WGS) entry which is preliminary data.</text>
</comment>
<dbReference type="GeneID" id="26842911"/>
<accession>A0A0V1PQ79</accession>
<dbReference type="CDD" id="cd08254">
    <property type="entry name" value="hydroxyacyl_CoA_DH"/>
    <property type="match status" value="1"/>
</dbReference>
<dbReference type="EMBL" id="LMYN01000330">
    <property type="protein sequence ID" value="KRZ98338.1"/>
    <property type="molecule type" value="Genomic_DNA"/>
</dbReference>
<dbReference type="PANTHER" id="PTHR42940">
    <property type="entry name" value="ALCOHOL DEHYDROGENASE 1-RELATED"/>
    <property type="match status" value="1"/>
</dbReference>
<dbReference type="Pfam" id="PF08240">
    <property type="entry name" value="ADH_N"/>
    <property type="match status" value="1"/>
</dbReference>
<dbReference type="SUPFAM" id="SSF50129">
    <property type="entry name" value="GroES-like"/>
    <property type="match status" value="1"/>
</dbReference>
<dbReference type="SUPFAM" id="SSF51735">
    <property type="entry name" value="NAD(P)-binding Rossmann-fold domains"/>
    <property type="match status" value="1"/>
</dbReference>
<dbReference type="GO" id="GO:0046872">
    <property type="term" value="F:metal ion binding"/>
    <property type="evidence" value="ECO:0007669"/>
    <property type="project" value="UniProtKB-KW"/>
</dbReference>
<comment type="cofactor">
    <cofactor evidence="1">
        <name>Zn(2+)</name>
        <dbReference type="ChEBI" id="CHEBI:29105"/>
    </cofactor>
</comment>
<name>A0A0V1PQ79_9ASCO</name>
<organism evidence="9 10">
    <name type="scientific">Debaryomyces fabryi</name>
    <dbReference type="NCBI Taxonomy" id="58627"/>
    <lineage>
        <taxon>Eukaryota</taxon>
        <taxon>Fungi</taxon>
        <taxon>Dikarya</taxon>
        <taxon>Ascomycota</taxon>
        <taxon>Saccharomycotina</taxon>
        <taxon>Pichiomycetes</taxon>
        <taxon>Debaryomycetaceae</taxon>
        <taxon>Debaryomyces</taxon>
    </lineage>
</organism>
<evidence type="ECO:0000256" key="3">
    <source>
        <dbReference type="ARBA" id="ARBA00013190"/>
    </source>
</evidence>
<proteinExistence type="inferred from homology"/>
<dbReference type="GO" id="GO:0005737">
    <property type="term" value="C:cytoplasm"/>
    <property type="evidence" value="ECO:0007669"/>
    <property type="project" value="TreeGrafter"/>
</dbReference>